<gene>
    <name evidence="2" type="ORF">ENS41_05315</name>
</gene>
<evidence type="ECO:0000256" key="1">
    <source>
        <dbReference type="SAM" id="Phobius"/>
    </source>
</evidence>
<reference evidence="2" key="1">
    <citation type="journal article" date="2020" name="mSystems">
        <title>Genome- and Community-Level Interaction Insights into Carbon Utilization and Element Cycling Functions of Hydrothermarchaeota in Hydrothermal Sediment.</title>
        <authorList>
            <person name="Zhou Z."/>
            <person name="Liu Y."/>
            <person name="Xu W."/>
            <person name="Pan J."/>
            <person name="Luo Z.H."/>
            <person name="Li M."/>
        </authorList>
    </citation>
    <scope>NUCLEOTIDE SEQUENCE [LARGE SCALE GENOMIC DNA]</scope>
    <source>
        <strain evidence="2">SpSt-488</strain>
    </source>
</reference>
<comment type="caution">
    <text evidence="2">The sequence shown here is derived from an EMBL/GenBank/DDBJ whole genome shotgun (WGS) entry which is preliminary data.</text>
</comment>
<feature type="transmembrane region" description="Helical" evidence="1">
    <location>
        <begin position="249"/>
        <end position="268"/>
    </location>
</feature>
<dbReference type="EMBL" id="DSUT01000109">
    <property type="protein sequence ID" value="HGK28356.1"/>
    <property type="molecule type" value="Genomic_DNA"/>
</dbReference>
<feature type="transmembrane region" description="Helical" evidence="1">
    <location>
        <begin position="14"/>
        <end position="33"/>
    </location>
</feature>
<protein>
    <submittedName>
        <fullName evidence="2">Uncharacterized protein</fullName>
    </submittedName>
</protein>
<dbReference type="AlphaFoldDB" id="A0A7C4GD73"/>
<organism evidence="2">
    <name type="scientific">candidate division WOR-3 bacterium</name>
    <dbReference type="NCBI Taxonomy" id="2052148"/>
    <lineage>
        <taxon>Bacteria</taxon>
        <taxon>Bacteria division WOR-3</taxon>
    </lineage>
</organism>
<sequence length="274" mass="30050">MKFWDTLSGLDRRILYLLLALAVALPLILKPHVAIRTSEPVRRAFNAVESLPEGSVVMISIDYDPSSAPEVQPMLVAILRHCFRRNLKVILTGQLALGLPLGEIALNQVAPEMNKTYGVDYVNIGYRPGYTAMMVGIGREIRDYFQTDYRGVPLDSFEFMRAVHNYRDIGLLVSLAHGGVADAWIIYVGGRFGQRIVVGCTGVNAPNLYQFYSSGQLAGLIGGLQGASEYETLIDRPGSATLGMPAQSVAHGLIILLLCIGNLGFLISRRRKKN</sequence>
<keyword evidence="1" id="KW-1133">Transmembrane helix</keyword>
<name>A0A7C4GD73_UNCW3</name>
<proteinExistence type="predicted"/>
<accession>A0A7C4GD73</accession>
<keyword evidence="1" id="KW-0472">Membrane</keyword>
<evidence type="ECO:0000313" key="2">
    <source>
        <dbReference type="EMBL" id="HGK28356.1"/>
    </source>
</evidence>
<keyword evidence="1" id="KW-0812">Transmembrane</keyword>